<feature type="region of interest" description="Disordered" evidence="1">
    <location>
        <begin position="1"/>
        <end position="25"/>
    </location>
</feature>
<reference evidence="2 3" key="1">
    <citation type="journal article" date="2015" name="Fungal Genet. Biol.">
        <title>Evolution of novel wood decay mechanisms in Agaricales revealed by the genome sequences of Fistulina hepatica and Cylindrobasidium torrendii.</title>
        <authorList>
            <person name="Floudas D."/>
            <person name="Held B.W."/>
            <person name="Riley R."/>
            <person name="Nagy L.G."/>
            <person name="Koehler G."/>
            <person name="Ransdell A.S."/>
            <person name="Younus H."/>
            <person name="Chow J."/>
            <person name="Chiniquy J."/>
            <person name="Lipzen A."/>
            <person name="Tritt A."/>
            <person name="Sun H."/>
            <person name="Haridas S."/>
            <person name="LaButti K."/>
            <person name="Ohm R.A."/>
            <person name="Kues U."/>
            <person name="Blanchette R.A."/>
            <person name="Grigoriev I.V."/>
            <person name="Minto R.E."/>
            <person name="Hibbett D.S."/>
        </authorList>
    </citation>
    <scope>NUCLEOTIDE SEQUENCE [LARGE SCALE GENOMIC DNA]</scope>
    <source>
        <strain evidence="2 3">FP15055 ss-10</strain>
    </source>
</reference>
<evidence type="ECO:0000256" key="1">
    <source>
        <dbReference type="SAM" id="MobiDB-lite"/>
    </source>
</evidence>
<sequence length="228" mass="24969">MPSMSQRRGRPIRIPPRIILTPPPTPGAYPALHVAAGLSKKHHGGKVIYDPGVECSGYDADEERSEPIYRLNGTTRRGRHTAGPLYGLHDGASNSDLSTAKVQNAQRVQVTEYALTDYPRFLWARREPEHAETKFTIVAPPVNPTSSPVPRKTSITSTSPSTISSSKKGVYALARDAMVLASAFVDATGQPCVPSPQDMYNKPEQVPQWSFRRVRSALRTAGLNLRGR</sequence>
<keyword evidence="3" id="KW-1185">Reference proteome</keyword>
<accession>A0A0D7AWE4</accession>
<name>A0A0D7AWE4_9AGAR</name>
<proteinExistence type="predicted"/>
<feature type="region of interest" description="Disordered" evidence="1">
    <location>
        <begin position="142"/>
        <end position="162"/>
    </location>
</feature>
<evidence type="ECO:0000313" key="3">
    <source>
        <dbReference type="Proteomes" id="UP000054007"/>
    </source>
</evidence>
<protein>
    <submittedName>
        <fullName evidence="2">Uncharacterized protein</fullName>
    </submittedName>
</protein>
<evidence type="ECO:0000313" key="2">
    <source>
        <dbReference type="EMBL" id="KIY62678.1"/>
    </source>
</evidence>
<organism evidence="2 3">
    <name type="scientific">Cylindrobasidium torrendii FP15055 ss-10</name>
    <dbReference type="NCBI Taxonomy" id="1314674"/>
    <lineage>
        <taxon>Eukaryota</taxon>
        <taxon>Fungi</taxon>
        <taxon>Dikarya</taxon>
        <taxon>Basidiomycota</taxon>
        <taxon>Agaricomycotina</taxon>
        <taxon>Agaricomycetes</taxon>
        <taxon>Agaricomycetidae</taxon>
        <taxon>Agaricales</taxon>
        <taxon>Marasmiineae</taxon>
        <taxon>Physalacriaceae</taxon>
        <taxon>Cylindrobasidium</taxon>
    </lineage>
</organism>
<feature type="compositionally biased region" description="Low complexity" evidence="1">
    <location>
        <begin position="153"/>
        <end position="162"/>
    </location>
</feature>
<dbReference type="EMBL" id="KN880757">
    <property type="protein sequence ID" value="KIY62678.1"/>
    <property type="molecule type" value="Genomic_DNA"/>
</dbReference>
<gene>
    <name evidence="2" type="ORF">CYLTODRAFT_167122</name>
</gene>
<dbReference type="AlphaFoldDB" id="A0A0D7AWE4"/>
<dbReference type="Proteomes" id="UP000054007">
    <property type="component" value="Unassembled WGS sequence"/>
</dbReference>